<gene>
    <name evidence="3" type="ORF">Salat_0463500</name>
</gene>
<dbReference type="AlphaFoldDB" id="A0AAE1Z4B2"/>
<keyword evidence="1" id="KW-0443">Lipid metabolism</keyword>
<feature type="domain" description="Thioester reductase (TE)" evidence="2">
    <location>
        <begin position="18"/>
        <end position="135"/>
    </location>
</feature>
<keyword evidence="1" id="KW-0521">NADP</keyword>
<dbReference type="InterPro" id="IPR013120">
    <property type="entry name" value="FAR_NAD-bd"/>
</dbReference>
<dbReference type="InterPro" id="IPR036291">
    <property type="entry name" value="NAD(P)-bd_dom_sf"/>
</dbReference>
<keyword evidence="4" id="KW-1185">Reference proteome</keyword>
<comment type="catalytic activity">
    <reaction evidence="1">
        <text>a long-chain fatty acyl-CoA + 2 NADPH + 2 H(+) = a long-chain primary fatty alcohol + 2 NADP(+) + CoA</text>
        <dbReference type="Rhea" id="RHEA:52716"/>
        <dbReference type="ChEBI" id="CHEBI:15378"/>
        <dbReference type="ChEBI" id="CHEBI:57287"/>
        <dbReference type="ChEBI" id="CHEBI:57783"/>
        <dbReference type="ChEBI" id="CHEBI:58349"/>
        <dbReference type="ChEBI" id="CHEBI:77396"/>
        <dbReference type="ChEBI" id="CHEBI:83139"/>
        <dbReference type="EC" id="1.2.1.84"/>
    </reaction>
</comment>
<evidence type="ECO:0000256" key="1">
    <source>
        <dbReference type="RuleBase" id="RU363097"/>
    </source>
</evidence>
<dbReference type="GO" id="GO:0080019">
    <property type="term" value="F:alcohol-forming very long-chain fatty acyl-CoA reductase activity"/>
    <property type="evidence" value="ECO:0007669"/>
    <property type="project" value="InterPro"/>
</dbReference>
<dbReference type="EC" id="1.2.1.84" evidence="1"/>
<sequence length="145" mass="16316">MEQLGSILQFLDNSSILVTGATGFLAKIFIEKILRVQPNVKKLYLLLRAPDAKTAMLRFNTEVMAKDLFRVVKETYGGNLSSLITEKVKVVAGDITCENLGVKDTALLEEMWKDVDVVVNLAANTNFDERYSQYLMFEKTVFLVS</sequence>
<dbReference type="EMBL" id="JACGWO010000001">
    <property type="protein sequence ID" value="KAK4441286.1"/>
    <property type="molecule type" value="Genomic_DNA"/>
</dbReference>
<dbReference type="InterPro" id="IPR026055">
    <property type="entry name" value="FAR"/>
</dbReference>
<keyword evidence="1" id="KW-0444">Lipid biosynthesis</keyword>
<proteinExistence type="inferred from homology"/>
<dbReference type="Gene3D" id="3.40.50.720">
    <property type="entry name" value="NAD(P)-binding Rossmann-like Domain"/>
    <property type="match status" value="1"/>
</dbReference>
<dbReference type="Pfam" id="PF07993">
    <property type="entry name" value="NAD_binding_4"/>
    <property type="match status" value="1"/>
</dbReference>
<keyword evidence="1" id="KW-0560">Oxidoreductase</keyword>
<dbReference type="PANTHER" id="PTHR11011">
    <property type="entry name" value="MALE STERILITY PROTEIN 2-RELATED"/>
    <property type="match status" value="1"/>
</dbReference>
<dbReference type="GO" id="GO:0102965">
    <property type="term" value="F:alcohol-forming long-chain fatty acyl-CoA reductase activity"/>
    <property type="evidence" value="ECO:0007669"/>
    <property type="project" value="UniProtKB-EC"/>
</dbReference>
<name>A0AAE1Z4B2_9LAMI</name>
<comment type="caution">
    <text evidence="3">The sequence shown here is derived from an EMBL/GenBank/DDBJ whole genome shotgun (WGS) entry which is preliminary data.</text>
</comment>
<dbReference type="SUPFAM" id="SSF51735">
    <property type="entry name" value="NAD(P)-binding Rossmann-fold domains"/>
    <property type="match status" value="1"/>
</dbReference>
<dbReference type="GO" id="GO:0010345">
    <property type="term" value="P:suberin biosynthetic process"/>
    <property type="evidence" value="ECO:0007669"/>
    <property type="project" value="TreeGrafter"/>
</dbReference>
<accession>A0AAE1Z4B2</accession>
<dbReference type="Proteomes" id="UP001293254">
    <property type="component" value="Unassembled WGS sequence"/>
</dbReference>
<evidence type="ECO:0000313" key="3">
    <source>
        <dbReference type="EMBL" id="KAK4441286.1"/>
    </source>
</evidence>
<evidence type="ECO:0000259" key="2">
    <source>
        <dbReference type="Pfam" id="PF07993"/>
    </source>
</evidence>
<organism evidence="3 4">
    <name type="scientific">Sesamum alatum</name>
    <dbReference type="NCBI Taxonomy" id="300844"/>
    <lineage>
        <taxon>Eukaryota</taxon>
        <taxon>Viridiplantae</taxon>
        <taxon>Streptophyta</taxon>
        <taxon>Embryophyta</taxon>
        <taxon>Tracheophyta</taxon>
        <taxon>Spermatophyta</taxon>
        <taxon>Magnoliopsida</taxon>
        <taxon>eudicotyledons</taxon>
        <taxon>Gunneridae</taxon>
        <taxon>Pentapetalae</taxon>
        <taxon>asterids</taxon>
        <taxon>lamiids</taxon>
        <taxon>Lamiales</taxon>
        <taxon>Pedaliaceae</taxon>
        <taxon>Sesamum</taxon>
    </lineage>
</organism>
<reference evidence="3" key="2">
    <citation type="journal article" date="2024" name="Plant">
        <title>Genomic evolution and insights into agronomic trait innovations of Sesamum species.</title>
        <authorList>
            <person name="Miao H."/>
            <person name="Wang L."/>
            <person name="Qu L."/>
            <person name="Liu H."/>
            <person name="Sun Y."/>
            <person name="Le M."/>
            <person name="Wang Q."/>
            <person name="Wei S."/>
            <person name="Zheng Y."/>
            <person name="Lin W."/>
            <person name="Duan Y."/>
            <person name="Cao H."/>
            <person name="Xiong S."/>
            <person name="Wang X."/>
            <person name="Wei L."/>
            <person name="Li C."/>
            <person name="Ma Q."/>
            <person name="Ju M."/>
            <person name="Zhao R."/>
            <person name="Li G."/>
            <person name="Mu C."/>
            <person name="Tian Q."/>
            <person name="Mei H."/>
            <person name="Zhang T."/>
            <person name="Gao T."/>
            <person name="Zhang H."/>
        </authorList>
    </citation>
    <scope>NUCLEOTIDE SEQUENCE</scope>
    <source>
        <strain evidence="3">3651</strain>
    </source>
</reference>
<comment type="function">
    <text evidence="1">Catalyzes the reduction of fatty acyl-CoA to fatty alcohols.</text>
</comment>
<dbReference type="GO" id="GO:0035336">
    <property type="term" value="P:long-chain fatty-acyl-CoA metabolic process"/>
    <property type="evidence" value="ECO:0007669"/>
    <property type="project" value="TreeGrafter"/>
</dbReference>
<comment type="similarity">
    <text evidence="1">Belongs to the fatty acyl-CoA reductase family.</text>
</comment>
<reference evidence="3" key="1">
    <citation type="submission" date="2020-06" db="EMBL/GenBank/DDBJ databases">
        <authorList>
            <person name="Li T."/>
            <person name="Hu X."/>
            <person name="Zhang T."/>
            <person name="Song X."/>
            <person name="Zhang H."/>
            <person name="Dai N."/>
            <person name="Sheng W."/>
            <person name="Hou X."/>
            <person name="Wei L."/>
        </authorList>
    </citation>
    <scope>NUCLEOTIDE SEQUENCE</scope>
    <source>
        <strain evidence="3">3651</strain>
        <tissue evidence="3">Leaf</tissue>
    </source>
</reference>
<protein>
    <recommendedName>
        <fullName evidence="1">Fatty acyl-CoA reductase</fullName>
        <ecNumber evidence="1">1.2.1.84</ecNumber>
    </recommendedName>
</protein>
<evidence type="ECO:0000313" key="4">
    <source>
        <dbReference type="Proteomes" id="UP001293254"/>
    </source>
</evidence>
<dbReference type="PANTHER" id="PTHR11011:SF99">
    <property type="entry name" value="FATTY ACYL-COA REDUCTASE 3"/>
    <property type="match status" value="1"/>
</dbReference>